<gene>
    <name evidence="2" type="ORF">DERYTH_LOCUS16293</name>
</gene>
<feature type="non-terminal residue" evidence="2">
    <location>
        <position position="66"/>
    </location>
</feature>
<organism evidence="2 3">
    <name type="scientific">Dentiscutata erythropus</name>
    <dbReference type="NCBI Taxonomy" id="1348616"/>
    <lineage>
        <taxon>Eukaryota</taxon>
        <taxon>Fungi</taxon>
        <taxon>Fungi incertae sedis</taxon>
        <taxon>Mucoromycota</taxon>
        <taxon>Glomeromycotina</taxon>
        <taxon>Glomeromycetes</taxon>
        <taxon>Diversisporales</taxon>
        <taxon>Gigasporaceae</taxon>
        <taxon>Dentiscutata</taxon>
    </lineage>
</organism>
<evidence type="ECO:0000256" key="1">
    <source>
        <dbReference type="SAM" id="MobiDB-lite"/>
    </source>
</evidence>
<dbReference type="Proteomes" id="UP000789405">
    <property type="component" value="Unassembled WGS sequence"/>
</dbReference>
<sequence>MNNNGMQQRAQNINIGGPQNANGQLPRVQNNPNRFDSAIQQYNDLVNGADPFTKTQDIENPPQQFS</sequence>
<comment type="caution">
    <text evidence="2">The sequence shown here is derived from an EMBL/GenBank/DDBJ whole genome shotgun (WGS) entry which is preliminary data.</text>
</comment>
<evidence type="ECO:0000313" key="2">
    <source>
        <dbReference type="EMBL" id="CAG8744314.1"/>
    </source>
</evidence>
<proteinExistence type="predicted"/>
<feature type="compositionally biased region" description="Polar residues" evidence="1">
    <location>
        <begin position="1"/>
        <end position="44"/>
    </location>
</feature>
<protein>
    <submittedName>
        <fullName evidence="2">24512_t:CDS:1</fullName>
    </submittedName>
</protein>
<name>A0A9N9IN61_9GLOM</name>
<feature type="region of interest" description="Disordered" evidence="1">
    <location>
        <begin position="1"/>
        <end position="66"/>
    </location>
</feature>
<reference evidence="2" key="1">
    <citation type="submission" date="2021-06" db="EMBL/GenBank/DDBJ databases">
        <authorList>
            <person name="Kallberg Y."/>
            <person name="Tangrot J."/>
            <person name="Rosling A."/>
        </authorList>
    </citation>
    <scope>NUCLEOTIDE SEQUENCE</scope>
    <source>
        <strain evidence="2">MA453B</strain>
    </source>
</reference>
<keyword evidence="3" id="KW-1185">Reference proteome</keyword>
<evidence type="ECO:0000313" key="3">
    <source>
        <dbReference type="Proteomes" id="UP000789405"/>
    </source>
</evidence>
<accession>A0A9N9IN61</accession>
<dbReference type="EMBL" id="CAJVPY010014044">
    <property type="protein sequence ID" value="CAG8744314.1"/>
    <property type="molecule type" value="Genomic_DNA"/>
</dbReference>
<dbReference type="AlphaFoldDB" id="A0A9N9IN61"/>